<accession>J3MT94</accession>
<dbReference type="Gramene" id="OB08G23240.1">
    <property type="protein sequence ID" value="OB08G23240.1"/>
    <property type="gene ID" value="OB08G23240"/>
</dbReference>
<protein>
    <submittedName>
        <fullName evidence="2">Uncharacterized protein</fullName>
    </submittedName>
</protein>
<dbReference type="EnsemblPlants" id="OB08G23240.1">
    <property type="protein sequence ID" value="OB08G23240.1"/>
    <property type="gene ID" value="OB08G23240"/>
</dbReference>
<evidence type="ECO:0000313" key="3">
    <source>
        <dbReference type="Proteomes" id="UP000006038"/>
    </source>
</evidence>
<name>J3MT94_ORYBR</name>
<dbReference type="AlphaFoldDB" id="J3MT94"/>
<dbReference type="HOGENOM" id="CLU_2444411_0_0_1"/>
<proteinExistence type="predicted"/>
<reference evidence="2" key="1">
    <citation type="journal article" date="2013" name="Nat. Commun.">
        <title>Whole-genome sequencing of Oryza brachyantha reveals mechanisms underlying Oryza genome evolution.</title>
        <authorList>
            <person name="Chen J."/>
            <person name="Huang Q."/>
            <person name="Gao D."/>
            <person name="Wang J."/>
            <person name="Lang Y."/>
            <person name="Liu T."/>
            <person name="Li B."/>
            <person name="Bai Z."/>
            <person name="Luis Goicoechea J."/>
            <person name="Liang C."/>
            <person name="Chen C."/>
            <person name="Zhang W."/>
            <person name="Sun S."/>
            <person name="Liao Y."/>
            <person name="Zhang X."/>
            <person name="Yang L."/>
            <person name="Song C."/>
            <person name="Wang M."/>
            <person name="Shi J."/>
            <person name="Liu G."/>
            <person name="Liu J."/>
            <person name="Zhou H."/>
            <person name="Zhou W."/>
            <person name="Yu Q."/>
            <person name="An N."/>
            <person name="Chen Y."/>
            <person name="Cai Q."/>
            <person name="Wang B."/>
            <person name="Liu B."/>
            <person name="Min J."/>
            <person name="Huang Y."/>
            <person name="Wu H."/>
            <person name="Li Z."/>
            <person name="Zhang Y."/>
            <person name="Yin Y."/>
            <person name="Song W."/>
            <person name="Jiang J."/>
            <person name="Jackson S.A."/>
            <person name="Wing R.A."/>
            <person name="Wang J."/>
            <person name="Chen M."/>
        </authorList>
    </citation>
    <scope>NUCLEOTIDE SEQUENCE [LARGE SCALE GENOMIC DNA]</scope>
    <source>
        <strain evidence="2">cv. IRGC 101232</strain>
    </source>
</reference>
<organism evidence="2">
    <name type="scientific">Oryza brachyantha</name>
    <name type="common">malo sina</name>
    <dbReference type="NCBI Taxonomy" id="4533"/>
    <lineage>
        <taxon>Eukaryota</taxon>
        <taxon>Viridiplantae</taxon>
        <taxon>Streptophyta</taxon>
        <taxon>Embryophyta</taxon>
        <taxon>Tracheophyta</taxon>
        <taxon>Spermatophyta</taxon>
        <taxon>Magnoliopsida</taxon>
        <taxon>Liliopsida</taxon>
        <taxon>Poales</taxon>
        <taxon>Poaceae</taxon>
        <taxon>BOP clade</taxon>
        <taxon>Oryzoideae</taxon>
        <taxon>Oryzeae</taxon>
        <taxon>Oryzinae</taxon>
        <taxon>Oryza</taxon>
    </lineage>
</organism>
<feature type="region of interest" description="Disordered" evidence="1">
    <location>
        <begin position="71"/>
        <end position="90"/>
    </location>
</feature>
<evidence type="ECO:0000256" key="1">
    <source>
        <dbReference type="SAM" id="MobiDB-lite"/>
    </source>
</evidence>
<sequence length="90" mass="9938">MLGAVVFWEENGTVYARVRAPPQTCRTCRITRGDTNLRPMDGWMDGWAGGQRSPWITDKSIASCTNAGTVPVHGRSARTGARRTPLPDFF</sequence>
<reference evidence="2" key="2">
    <citation type="submission" date="2013-04" db="UniProtKB">
        <authorList>
            <consortium name="EnsemblPlants"/>
        </authorList>
    </citation>
    <scope>IDENTIFICATION</scope>
</reference>
<evidence type="ECO:0000313" key="2">
    <source>
        <dbReference type="EnsemblPlants" id="OB08G23240.1"/>
    </source>
</evidence>
<keyword evidence="3" id="KW-1185">Reference proteome</keyword>
<dbReference type="Proteomes" id="UP000006038">
    <property type="component" value="Chromosome 8"/>
</dbReference>